<dbReference type="RefSeq" id="WP_394301473.1">
    <property type="nucleotide sequence ID" value="NZ_JBHMQT010000032.1"/>
</dbReference>
<organism evidence="1 2">
    <name type="scientific">Sphaerimonospora cavernae</name>
    <dbReference type="NCBI Taxonomy" id="1740611"/>
    <lineage>
        <taxon>Bacteria</taxon>
        <taxon>Bacillati</taxon>
        <taxon>Actinomycetota</taxon>
        <taxon>Actinomycetes</taxon>
        <taxon>Streptosporangiales</taxon>
        <taxon>Streptosporangiaceae</taxon>
        <taxon>Sphaerimonospora</taxon>
    </lineage>
</organism>
<proteinExistence type="predicted"/>
<dbReference type="Proteomes" id="UP001589870">
    <property type="component" value="Unassembled WGS sequence"/>
</dbReference>
<protein>
    <submittedName>
        <fullName evidence="1">Uncharacterized protein</fullName>
    </submittedName>
</protein>
<evidence type="ECO:0000313" key="1">
    <source>
        <dbReference type="EMBL" id="MFC0863316.1"/>
    </source>
</evidence>
<comment type="caution">
    <text evidence="1">The sequence shown here is derived from an EMBL/GenBank/DDBJ whole genome shotgun (WGS) entry which is preliminary data.</text>
</comment>
<dbReference type="EMBL" id="JBHMQT010000032">
    <property type="protein sequence ID" value="MFC0863316.1"/>
    <property type="molecule type" value="Genomic_DNA"/>
</dbReference>
<name>A0ABV6U869_9ACTN</name>
<gene>
    <name evidence="1" type="ORF">ACFHYQ_13530</name>
</gene>
<reference evidence="1 2" key="1">
    <citation type="submission" date="2024-09" db="EMBL/GenBank/DDBJ databases">
        <authorList>
            <person name="Sun Q."/>
            <person name="Mori K."/>
        </authorList>
    </citation>
    <scope>NUCLEOTIDE SEQUENCE [LARGE SCALE GENOMIC DNA]</scope>
    <source>
        <strain evidence="1 2">TBRC 1851</strain>
    </source>
</reference>
<accession>A0ABV6U869</accession>
<keyword evidence="2" id="KW-1185">Reference proteome</keyword>
<sequence length="100" mass="11300">MANTMEERLTYLESRVAVLAAEAERTARLEEEVRTLRARQDAMAGVAISETYRIVQETHADVRDLQATQAQQGEILAKHTEVLGRILERLDAIDARLSHQ</sequence>
<evidence type="ECO:0000313" key="2">
    <source>
        <dbReference type="Proteomes" id="UP001589870"/>
    </source>
</evidence>